<dbReference type="OrthoDB" id="8404154at2"/>
<feature type="transmembrane region" description="Helical" evidence="8">
    <location>
        <begin position="261"/>
        <end position="281"/>
    </location>
</feature>
<evidence type="ECO:0000256" key="5">
    <source>
        <dbReference type="ARBA" id="ARBA00022692"/>
    </source>
</evidence>
<feature type="domain" description="ABC transmembrane type-1" evidence="9">
    <location>
        <begin position="68"/>
        <end position="278"/>
    </location>
</feature>
<keyword evidence="6 8" id="KW-1133">Transmembrane helix</keyword>
<dbReference type="GO" id="GO:0055085">
    <property type="term" value="P:transmembrane transport"/>
    <property type="evidence" value="ECO:0007669"/>
    <property type="project" value="InterPro"/>
</dbReference>
<dbReference type="PANTHER" id="PTHR42929:SF1">
    <property type="entry name" value="INNER MEMBRANE ABC TRANSPORTER PERMEASE PROTEIN YDCU-RELATED"/>
    <property type="match status" value="1"/>
</dbReference>
<evidence type="ECO:0000259" key="9">
    <source>
        <dbReference type="PROSITE" id="PS50928"/>
    </source>
</evidence>
<dbReference type="InterPro" id="IPR035906">
    <property type="entry name" value="MetI-like_sf"/>
</dbReference>
<evidence type="ECO:0000256" key="7">
    <source>
        <dbReference type="ARBA" id="ARBA00023136"/>
    </source>
</evidence>
<dbReference type="PANTHER" id="PTHR42929">
    <property type="entry name" value="INNER MEMBRANE ABC TRANSPORTER PERMEASE PROTEIN YDCU-RELATED-RELATED"/>
    <property type="match status" value="1"/>
</dbReference>
<accession>A0A077HGU7</accession>
<feature type="transmembrane region" description="Helical" evidence="8">
    <location>
        <begin position="203"/>
        <end position="224"/>
    </location>
</feature>
<dbReference type="Gene3D" id="1.10.3720.10">
    <property type="entry name" value="MetI-like"/>
    <property type="match status" value="1"/>
</dbReference>
<dbReference type="AlphaFoldDB" id="A0A077HGU7"/>
<dbReference type="SUPFAM" id="SSF161098">
    <property type="entry name" value="MetI-like"/>
    <property type="match status" value="1"/>
</dbReference>
<feature type="transmembrane region" description="Helical" evidence="8">
    <location>
        <begin position="105"/>
        <end position="126"/>
    </location>
</feature>
<dbReference type="EMBL" id="CP009215">
    <property type="protein sequence ID" value="AIL96263.1"/>
    <property type="molecule type" value="Genomic_DNA"/>
</dbReference>
<protein>
    <recommendedName>
        <fullName evidence="9">ABC transmembrane type-1 domain-containing protein</fullName>
    </recommendedName>
</protein>
<dbReference type="GO" id="GO:0005886">
    <property type="term" value="C:plasma membrane"/>
    <property type="evidence" value="ECO:0007669"/>
    <property type="project" value="UniProtKB-SubCell"/>
</dbReference>
<reference evidence="10 11" key="1">
    <citation type="submission" date="2014-08" db="EMBL/GenBank/DDBJ databases">
        <title>Complete genome sequence of Corynebacterium ureicelerivorans DSM 45051, a lipophilic and urea-splitting isolate from a blood culture of a septicaemia patient.</title>
        <authorList>
            <person name="Tippelt A."/>
            <person name="Albersmeier A."/>
            <person name="Brinkrolf K."/>
            <person name="Ruckert C."/>
            <person name="Tauch A."/>
        </authorList>
    </citation>
    <scope>NUCLEOTIDE SEQUENCE [LARGE SCALE GENOMIC DNA]</scope>
    <source>
        <strain evidence="10 11">IMMIB RIV-2301</strain>
    </source>
</reference>
<dbReference type="STRING" id="401472.CUREI_02105"/>
<proteinExistence type="inferred from homology"/>
<sequence>MEEKKRKSRSSRGFNPAALGALPYFLFVLIFLILPILANTLRSFQDPQGNFSFSTMAEAIGPNYRGAFVLTFNLSLFTAVVGGFFGVILAWALTHQQRPKKFAALINSFSALAAQSGGVGLAYAFIALLGTEGLLTVAISQGWPGFRDGFSLTNFWGVSLVYLYFQIPLMATLMLPAMQGVRKEWYDAASSLGATRSQYIKDVVIPVLWPAMLGALLLLFANAFAAYATAYALAGGSLNLVPILIGFFISGNVLLNPGLAAALVTWMMIIIIAAMLLRVALTRRSEQWLSQ</sequence>
<keyword evidence="11" id="KW-1185">Reference proteome</keyword>
<gene>
    <name evidence="10" type="ORF">CUREI_02105</name>
</gene>
<dbReference type="KEGG" id="cuv:CUREI_02105"/>
<organism evidence="10 11">
    <name type="scientific">Corynebacterium ureicelerivorans</name>
    <dbReference type="NCBI Taxonomy" id="401472"/>
    <lineage>
        <taxon>Bacteria</taxon>
        <taxon>Bacillati</taxon>
        <taxon>Actinomycetota</taxon>
        <taxon>Actinomycetes</taxon>
        <taxon>Mycobacteriales</taxon>
        <taxon>Corynebacteriaceae</taxon>
        <taxon>Corynebacterium</taxon>
    </lineage>
</organism>
<evidence type="ECO:0000256" key="2">
    <source>
        <dbReference type="ARBA" id="ARBA00007069"/>
    </source>
</evidence>
<dbReference type="HOGENOM" id="CLU_016047_18_6_11"/>
<dbReference type="CDD" id="cd06261">
    <property type="entry name" value="TM_PBP2"/>
    <property type="match status" value="1"/>
</dbReference>
<keyword evidence="7 8" id="KW-0472">Membrane</keyword>
<evidence type="ECO:0000256" key="1">
    <source>
        <dbReference type="ARBA" id="ARBA00004651"/>
    </source>
</evidence>
<feature type="transmembrane region" description="Helical" evidence="8">
    <location>
        <begin position="230"/>
        <end position="249"/>
    </location>
</feature>
<name>A0A077HGU7_9CORY</name>
<comment type="subcellular location">
    <subcellularLocation>
        <location evidence="1">Cell membrane</location>
        <topology evidence="1">Multi-pass membrane protein</topology>
    </subcellularLocation>
</comment>
<evidence type="ECO:0000256" key="6">
    <source>
        <dbReference type="ARBA" id="ARBA00022989"/>
    </source>
</evidence>
<evidence type="ECO:0000313" key="10">
    <source>
        <dbReference type="EMBL" id="AIL96263.1"/>
    </source>
</evidence>
<evidence type="ECO:0000256" key="3">
    <source>
        <dbReference type="ARBA" id="ARBA00022448"/>
    </source>
</evidence>
<keyword evidence="5 8" id="KW-0812">Transmembrane</keyword>
<feature type="transmembrane region" description="Helical" evidence="8">
    <location>
        <begin position="64"/>
        <end position="93"/>
    </location>
</feature>
<comment type="similarity">
    <text evidence="2">Belongs to the binding-protein-dependent transport system permease family. CysTW subfamily.</text>
</comment>
<evidence type="ECO:0000256" key="4">
    <source>
        <dbReference type="ARBA" id="ARBA00022475"/>
    </source>
</evidence>
<feature type="transmembrane region" description="Helical" evidence="8">
    <location>
        <begin position="21"/>
        <end position="44"/>
    </location>
</feature>
<keyword evidence="3" id="KW-0813">Transport</keyword>
<feature type="transmembrane region" description="Helical" evidence="8">
    <location>
        <begin position="155"/>
        <end position="175"/>
    </location>
</feature>
<dbReference type="Proteomes" id="UP000028939">
    <property type="component" value="Chromosome"/>
</dbReference>
<evidence type="ECO:0000256" key="8">
    <source>
        <dbReference type="SAM" id="Phobius"/>
    </source>
</evidence>
<dbReference type="PROSITE" id="PS50928">
    <property type="entry name" value="ABC_TM1"/>
    <property type="match status" value="1"/>
</dbReference>
<keyword evidence="4" id="KW-1003">Cell membrane</keyword>
<dbReference type="InterPro" id="IPR000515">
    <property type="entry name" value="MetI-like"/>
</dbReference>
<evidence type="ECO:0000313" key="11">
    <source>
        <dbReference type="Proteomes" id="UP000028939"/>
    </source>
</evidence>